<dbReference type="EMBL" id="FOQE01000001">
    <property type="protein sequence ID" value="SFH51699.1"/>
    <property type="molecule type" value="Genomic_DNA"/>
</dbReference>
<protein>
    <submittedName>
        <fullName evidence="4">Chemotaxis protein CheC</fullName>
    </submittedName>
</protein>
<dbReference type="RefSeq" id="WP_092090724.1">
    <property type="nucleotide sequence ID" value="NZ_FOQE01000001.1"/>
</dbReference>
<reference evidence="4 5" key="1">
    <citation type="submission" date="2016-10" db="EMBL/GenBank/DDBJ databases">
        <authorList>
            <person name="de Groot N.N."/>
        </authorList>
    </citation>
    <scope>NUCLEOTIDE SEQUENCE [LARGE SCALE GENOMIC DNA]</scope>
    <source>
        <strain evidence="4 5">DSM 27630</strain>
    </source>
</reference>
<dbReference type="Gene3D" id="3.40.1550.10">
    <property type="entry name" value="CheC-like"/>
    <property type="match status" value="1"/>
</dbReference>
<accession>A0A1I3APQ1</accession>
<keyword evidence="5" id="KW-1185">Reference proteome</keyword>
<dbReference type="PANTHER" id="PTHR43693">
    <property type="entry name" value="PROTEIN PHOSPHATASE CHEZ"/>
    <property type="match status" value="1"/>
</dbReference>
<dbReference type="PANTHER" id="PTHR43693:SF1">
    <property type="entry name" value="PROTEIN PHOSPHATASE CHEZ"/>
    <property type="match status" value="1"/>
</dbReference>
<keyword evidence="1" id="KW-0145">Chemotaxis</keyword>
<evidence type="ECO:0000256" key="2">
    <source>
        <dbReference type="ARBA" id="ARBA00022801"/>
    </source>
</evidence>
<gene>
    <name evidence="4" type="ORF">SAMN04489868_10184</name>
</gene>
<dbReference type="InterPro" id="IPR007597">
    <property type="entry name" value="CheC"/>
</dbReference>
<dbReference type="InterPro" id="IPR050992">
    <property type="entry name" value="CheZ_family_phosphatases"/>
</dbReference>
<dbReference type="Proteomes" id="UP000198668">
    <property type="component" value="Unassembled WGS sequence"/>
</dbReference>
<dbReference type="InterPro" id="IPR028976">
    <property type="entry name" value="CheC-like_sf"/>
</dbReference>
<organism evidence="4 5">
    <name type="scientific">Pisciglobus halotolerans</name>
    <dbReference type="NCBI Taxonomy" id="745365"/>
    <lineage>
        <taxon>Bacteria</taxon>
        <taxon>Bacillati</taxon>
        <taxon>Bacillota</taxon>
        <taxon>Bacilli</taxon>
        <taxon>Lactobacillales</taxon>
        <taxon>Carnobacteriaceae</taxon>
    </lineage>
</organism>
<proteinExistence type="predicted"/>
<evidence type="ECO:0000313" key="5">
    <source>
        <dbReference type="Proteomes" id="UP000198668"/>
    </source>
</evidence>
<dbReference type="AlphaFoldDB" id="A0A1I3APQ1"/>
<name>A0A1I3APQ1_9LACT</name>
<sequence>MSKPYSEKQLDALKEVINIGGGHAATSISQLIEKPVHMTVPVIEALSYEEIFEQIMTEDTIVKAVLTKILGDAPGAFLFVGKQEDLNDVAKMMLPVDIAADEEMTNSALKELVNIIVNAFLNAVTKLLDLQLLSSVPLLTRDLFGSIVSSVYLEQGQYDDTILIIKLEFFYMGNRVESSLYYVPQSRNLEKLFALLGV</sequence>
<dbReference type="Pfam" id="PF04509">
    <property type="entry name" value="CheC"/>
    <property type="match status" value="1"/>
</dbReference>
<dbReference type="GO" id="GO:0006935">
    <property type="term" value="P:chemotaxis"/>
    <property type="evidence" value="ECO:0007669"/>
    <property type="project" value="UniProtKB-KW"/>
</dbReference>
<evidence type="ECO:0000313" key="4">
    <source>
        <dbReference type="EMBL" id="SFH51699.1"/>
    </source>
</evidence>
<dbReference type="GO" id="GO:0016787">
    <property type="term" value="F:hydrolase activity"/>
    <property type="evidence" value="ECO:0007669"/>
    <property type="project" value="UniProtKB-KW"/>
</dbReference>
<dbReference type="SUPFAM" id="SSF103039">
    <property type="entry name" value="CheC-like"/>
    <property type="match status" value="1"/>
</dbReference>
<dbReference type="OrthoDB" id="9812187at2"/>
<evidence type="ECO:0000256" key="1">
    <source>
        <dbReference type="ARBA" id="ARBA00022500"/>
    </source>
</evidence>
<evidence type="ECO:0000259" key="3">
    <source>
        <dbReference type="Pfam" id="PF04509"/>
    </source>
</evidence>
<dbReference type="CDD" id="cd17909">
    <property type="entry name" value="CheC_ClassI"/>
    <property type="match status" value="1"/>
</dbReference>
<keyword evidence="2" id="KW-0378">Hydrolase</keyword>
<feature type="domain" description="CheC-like protein" evidence="3">
    <location>
        <begin position="9"/>
        <end position="43"/>
    </location>
</feature>